<comment type="catalytic activity">
    <reaction evidence="12 13">
        <text>DNA(n) + a 2'-deoxyribonucleoside 5'-triphosphate = DNA(n+1) + diphosphate</text>
        <dbReference type="Rhea" id="RHEA:22508"/>
        <dbReference type="Rhea" id="RHEA-COMP:17339"/>
        <dbReference type="Rhea" id="RHEA-COMP:17340"/>
        <dbReference type="ChEBI" id="CHEBI:33019"/>
        <dbReference type="ChEBI" id="CHEBI:61560"/>
        <dbReference type="ChEBI" id="CHEBI:173112"/>
        <dbReference type="EC" id="2.7.7.7"/>
    </reaction>
</comment>
<dbReference type="Pfam" id="PF17657">
    <property type="entry name" value="DNA_pol3_finger"/>
    <property type="match status" value="1"/>
</dbReference>
<dbReference type="InterPro" id="IPR004013">
    <property type="entry name" value="PHP_dom"/>
</dbReference>
<name>A0ABT3ZEG9_9HYPH</name>
<dbReference type="SMART" id="SM00481">
    <property type="entry name" value="POLIIIAc"/>
    <property type="match status" value="1"/>
</dbReference>
<evidence type="ECO:0000256" key="11">
    <source>
        <dbReference type="ARBA" id="ARBA00023204"/>
    </source>
</evidence>
<dbReference type="NCBIfam" id="TIGR00594">
    <property type="entry name" value="polc"/>
    <property type="match status" value="1"/>
</dbReference>
<organism evidence="15 16">
    <name type="scientific">Hoeflea algicola</name>
    <dbReference type="NCBI Taxonomy" id="2983763"/>
    <lineage>
        <taxon>Bacteria</taxon>
        <taxon>Pseudomonadati</taxon>
        <taxon>Pseudomonadota</taxon>
        <taxon>Alphaproteobacteria</taxon>
        <taxon>Hyphomicrobiales</taxon>
        <taxon>Rhizobiaceae</taxon>
        <taxon>Hoeflea</taxon>
    </lineage>
</organism>
<evidence type="ECO:0000256" key="6">
    <source>
        <dbReference type="ARBA" id="ARBA00022679"/>
    </source>
</evidence>
<keyword evidence="16" id="KW-1185">Reference proteome</keyword>
<dbReference type="InterPro" id="IPR040982">
    <property type="entry name" value="DNA_pol3_finger"/>
</dbReference>
<dbReference type="InterPro" id="IPR004805">
    <property type="entry name" value="DnaE2/DnaE/PolC"/>
</dbReference>
<comment type="subcellular location">
    <subcellularLocation>
        <location evidence="1 13">Cytoplasm</location>
    </subcellularLocation>
</comment>
<dbReference type="RefSeq" id="WP_267655135.1">
    <property type="nucleotide sequence ID" value="NZ_JAOVZR010000001.1"/>
</dbReference>
<dbReference type="CDD" id="cd04485">
    <property type="entry name" value="DnaE_OBF"/>
    <property type="match status" value="1"/>
</dbReference>
<dbReference type="InterPro" id="IPR003141">
    <property type="entry name" value="Pol/His_phosphatase_N"/>
</dbReference>
<keyword evidence="5 13" id="KW-0963">Cytoplasm</keyword>
<keyword evidence="7 13" id="KW-0548">Nucleotidyltransferase</keyword>
<sequence length="1130" mass="125058">MSASVPSGPAYVELAATSNFSFLHGASHAEELVVQAARLGLGGIAIADRNSLAGVVRGHMAAKQEGLAYAPGCRLVFVDAAPDILVWPEDGAAYANLCELLTRGKRRAPKSQCHLTLEDLLTLGQGLLMAVVPPVAAAGQDLARGLAPVLERLREVFPGHLHLALARHHRSDDQRRMAALAQLAHDHQVPLLAIGDVLYHTPERRPLQDVLTCIREHATLASIGTRLEPNAERHLRSHADMLHLFKGYEAAVAQSVTLFGRIRFSLDELRYQYPDAPLFEELGPKPLPAQQALEQLTTLGLQKRYPEGAPDKVLKAIAHETRLIKKLDYAPYFLTVYDIVRFARSQNILCQGRGSAANSAVCYCLEITEVDPGKVDLLFERFISEERNEPPDIDVDFEHERREEVIQYIYSKYGRDRAGLAATVITYRARSAIREVGKVFGLSEDAIAAISGTKWGGWSREVDPEDARRAGLDPTDKHLAQMLDLASQIIGFPRHLSQHVGGFVITRDKLSSLIPIENAAMEDRTIVEWDKDDLESLGMLKIDVLALGMLTCIRKAFDLLEAHYGRRETLASLPDGDEATYDMICRADTIGVFQIESRAQMSMLPRLKPRCYYDLVIEVAIVRPGPIQGDMVHPYLRRRQGKEDVSFPKEELRAVLGKTLGVPLFQEQAMNIAIVAGGFSPGEADKLRRAMATFRRVGTIGSFQTKMVEGMVANGYEREFAEHCFRQIEGFGEYGFPESHAASFALLVYVSCWLKCHYPDVFCAAILNSQPMGFYAPAQLIRDAREHGVDIRAVDVNASGWDATLEAGACPQPLSSRHREMKGVMKHAHAVRLGLRHVKGLSKADAETLMARRGRGYDSVRDLWMRSGLPRRAIEQLAEADCFRSIGLERRDALWAVKALDPLSSAERLPLFAAADTQDLQNEPDVDLPPMPLGEQVINDYQSLSFSLKAHPMSFLRERLASAGCRPNSDLQTIRTGRVVKVSGLVLVRQRPGSAKGVVFATIEDETGVANIIVWPKVFEKFRAIVLGSRCIGVRGKLQNEEGVIHVVAEYLEDLTPMMAQISDMASEMGGLANADEVRRPIDDTRGRDRKPAARLIKLIRDAPELRGDYEQLASVRAAGSALPKGRNFH</sequence>
<dbReference type="Pfam" id="PF14579">
    <property type="entry name" value="HHH_6"/>
    <property type="match status" value="1"/>
</dbReference>
<evidence type="ECO:0000256" key="5">
    <source>
        <dbReference type="ARBA" id="ARBA00022490"/>
    </source>
</evidence>
<keyword evidence="8 13" id="KW-0235">DNA replication</keyword>
<evidence type="ECO:0000256" key="2">
    <source>
        <dbReference type="ARBA" id="ARBA00007391"/>
    </source>
</evidence>
<keyword evidence="11 13" id="KW-0234">DNA repair</keyword>
<evidence type="ECO:0000313" key="15">
    <source>
        <dbReference type="EMBL" id="MCY0149689.1"/>
    </source>
</evidence>
<evidence type="ECO:0000256" key="3">
    <source>
        <dbReference type="ARBA" id="ARBA00012417"/>
    </source>
</evidence>
<dbReference type="InterPro" id="IPR029460">
    <property type="entry name" value="DNAPol_HHH"/>
</dbReference>
<comment type="function">
    <text evidence="13">DNA polymerase involved in damage-induced mutagenesis and translesion synthesis (TLS). It is not the major replicative DNA polymerase.</text>
</comment>
<evidence type="ECO:0000256" key="8">
    <source>
        <dbReference type="ARBA" id="ARBA00022705"/>
    </source>
</evidence>
<evidence type="ECO:0000256" key="1">
    <source>
        <dbReference type="ARBA" id="ARBA00004496"/>
    </source>
</evidence>
<keyword evidence="6 13" id="KW-0808">Transferase</keyword>
<dbReference type="Pfam" id="PF07733">
    <property type="entry name" value="DNA_pol3_alpha"/>
    <property type="match status" value="1"/>
</dbReference>
<keyword evidence="9 13" id="KW-0227">DNA damage</keyword>
<dbReference type="Proteomes" id="UP001073227">
    <property type="component" value="Unassembled WGS sequence"/>
</dbReference>
<dbReference type="CDD" id="cd07434">
    <property type="entry name" value="PHP_PolIIIA_DnaE2"/>
    <property type="match status" value="1"/>
</dbReference>
<proteinExistence type="inferred from homology"/>
<dbReference type="EMBL" id="JAOVZR010000001">
    <property type="protein sequence ID" value="MCY0149689.1"/>
    <property type="molecule type" value="Genomic_DNA"/>
</dbReference>
<dbReference type="InterPro" id="IPR023073">
    <property type="entry name" value="DnaE2"/>
</dbReference>
<evidence type="ECO:0000256" key="13">
    <source>
        <dbReference type="HAMAP-Rule" id="MF_01902"/>
    </source>
</evidence>
<dbReference type="InterPro" id="IPR004365">
    <property type="entry name" value="NA-bd_OB_tRNA"/>
</dbReference>
<dbReference type="HAMAP" id="MF_01902">
    <property type="entry name" value="DNApol_error_prone"/>
    <property type="match status" value="1"/>
</dbReference>
<evidence type="ECO:0000256" key="10">
    <source>
        <dbReference type="ARBA" id="ARBA00022932"/>
    </source>
</evidence>
<dbReference type="Pfam" id="PF02811">
    <property type="entry name" value="PHP"/>
    <property type="match status" value="1"/>
</dbReference>
<dbReference type="PANTHER" id="PTHR32294:SF4">
    <property type="entry name" value="ERROR-PRONE DNA POLYMERASE"/>
    <property type="match status" value="1"/>
</dbReference>
<evidence type="ECO:0000313" key="16">
    <source>
        <dbReference type="Proteomes" id="UP001073227"/>
    </source>
</evidence>
<evidence type="ECO:0000256" key="12">
    <source>
        <dbReference type="ARBA" id="ARBA00049244"/>
    </source>
</evidence>
<dbReference type="NCBIfam" id="NF004225">
    <property type="entry name" value="PRK05672.1"/>
    <property type="match status" value="1"/>
</dbReference>
<evidence type="ECO:0000256" key="7">
    <source>
        <dbReference type="ARBA" id="ARBA00022695"/>
    </source>
</evidence>
<evidence type="ECO:0000256" key="4">
    <source>
        <dbReference type="ARBA" id="ARBA00017273"/>
    </source>
</evidence>
<feature type="domain" description="Polymerase/histidinol phosphatase N-terminal" evidence="14">
    <location>
        <begin position="12"/>
        <end position="79"/>
    </location>
</feature>
<dbReference type="Pfam" id="PF01336">
    <property type="entry name" value="tRNA_anti-codon"/>
    <property type="match status" value="1"/>
</dbReference>
<dbReference type="PANTHER" id="PTHR32294">
    <property type="entry name" value="DNA POLYMERASE III SUBUNIT ALPHA"/>
    <property type="match status" value="1"/>
</dbReference>
<dbReference type="Gene3D" id="3.20.20.140">
    <property type="entry name" value="Metal-dependent hydrolases"/>
    <property type="match status" value="1"/>
</dbReference>
<reference evidence="15" key="1">
    <citation type="submission" date="2022-10" db="EMBL/GenBank/DDBJ databases">
        <title>Hoeflea sp. G2-23, isolated from marine algae.</title>
        <authorList>
            <person name="Kristyanto S."/>
            <person name="Kim J.M."/>
            <person name="Jeon C.O."/>
        </authorList>
    </citation>
    <scope>NUCLEOTIDE SEQUENCE</scope>
    <source>
        <strain evidence="15">G2-23</strain>
    </source>
</reference>
<evidence type="ECO:0000256" key="9">
    <source>
        <dbReference type="ARBA" id="ARBA00022763"/>
    </source>
</evidence>
<dbReference type="InterPro" id="IPR011708">
    <property type="entry name" value="DNA_pol3_alpha_NTPase_dom"/>
</dbReference>
<comment type="caution">
    <text evidence="15">The sequence shown here is derived from an EMBL/GenBank/DDBJ whole genome shotgun (WGS) entry which is preliminary data.</text>
</comment>
<dbReference type="EC" id="2.7.7.7" evidence="3 13"/>
<protein>
    <recommendedName>
        <fullName evidence="4 13">Error-prone DNA polymerase</fullName>
        <ecNumber evidence="3 13">2.7.7.7</ecNumber>
    </recommendedName>
</protein>
<gene>
    <name evidence="13" type="primary">dnaE2</name>
    <name evidence="15" type="ORF">OEG84_18740</name>
</gene>
<comment type="similarity">
    <text evidence="2 13">Belongs to the DNA polymerase type-C family. DnaE2 subfamily.</text>
</comment>
<accession>A0ABT3ZEG9</accession>
<keyword evidence="10 13" id="KW-0239">DNA-directed DNA polymerase</keyword>
<evidence type="ECO:0000259" key="14">
    <source>
        <dbReference type="SMART" id="SM00481"/>
    </source>
</evidence>